<reference evidence="2" key="1">
    <citation type="submission" date="2005-09" db="EMBL/GenBank/DDBJ databases">
        <authorList>
            <person name="Mural R.J."/>
            <person name="Li P.W."/>
            <person name="Adams M.D."/>
            <person name="Amanatides P.G."/>
            <person name="Baden-Tillson H."/>
            <person name="Barnstead M."/>
            <person name="Chin S.H."/>
            <person name="Dew I."/>
            <person name="Evans C.A."/>
            <person name="Ferriera S."/>
            <person name="Flanigan M."/>
            <person name="Fosler C."/>
            <person name="Glodek A."/>
            <person name="Gu Z."/>
            <person name="Holt R.A."/>
            <person name="Jennings D."/>
            <person name="Kraft C.L."/>
            <person name="Lu F."/>
            <person name="Nguyen T."/>
            <person name="Nusskern D.R."/>
            <person name="Pfannkoch C.M."/>
            <person name="Sitter C."/>
            <person name="Sutton G.G."/>
            <person name="Venter J.C."/>
            <person name="Wang Z."/>
            <person name="Woodage T."/>
            <person name="Zheng X.H."/>
            <person name="Zhong F."/>
        </authorList>
    </citation>
    <scope>NUCLEOTIDE SEQUENCE [LARGE SCALE GENOMIC DNA]</scope>
    <source>
        <strain>BN</strain>
        <strain evidence="2">Sprague-Dawley</strain>
    </source>
</reference>
<sequence>MELANLGVYS</sequence>
<protein>
    <submittedName>
        <fullName evidence="1">RCG57323</fullName>
    </submittedName>
</protein>
<evidence type="ECO:0000313" key="2">
    <source>
        <dbReference type="Proteomes" id="UP000234681"/>
    </source>
</evidence>
<name>A6JP99_RAT</name>
<dbReference type="Proteomes" id="UP000234681">
    <property type="component" value="Chromosome 1"/>
</dbReference>
<evidence type="ECO:0000313" key="1">
    <source>
        <dbReference type="EMBL" id="EDL93771.1"/>
    </source>
</evidence>
<gene>
    <name evidence="1" type="ORF">rCG_57323</name>
</gene>
<accession>A6JP99</accession>
<dbReference type="EMBL" id="CH473994">
    <property type="protein sequence ID" value="EDL93771.1"/>
    <property type="molecule type" value="Genomic_DNA"/>
</dbReference>
<organism evidence="1 2">
    <name type="scientific">Rattus norvegicus</name>
    <name type="common">Rat</name>
    <dbReference type="NCBI Taxonomy" id="10116"/>
    <lineage>
        <taxon>Eukaryota</taxon>
        <taxon>Metazoa</taxon>
        <taxon>Chordata</taxon>
        <taxon>Craniata</taxon>
        <taxon>Vertebrata</taxon>
        <taxon>Euteleostomi</taxon>
        <taxon>Mammalia</taxon>
        <taxon>Eutheria</taxon>
        <taxon>Euarchontoglires</taxon>
        <taxon>Glires</taxon>
        <taxon>Rodentia</taxon>
        <taxon>Myomorpha</taxon>
        <taxon>Muroidea</taxon>
        <taxon>Muridae</taxon>
        <taxon>Murinae</taxon>
        <taxon>Rattus</taxon>
    </lineage>
</organism>
<proteinExistence type="predicted"/>